<proteinExistence type="predicted"/>
<dbReference type="KEGG" id="ecp:ECP_4569"/>
<organism evidence="1 2">
    <name type="scientific">Escherichia coli O6:K15:H31 (strain 536 / UPEC)</name>
    <dbReference type="NCBI Taxonomy" id="362663"/>
    <lineage>
        <taxon>Bacteria</taxon>
        <taxon>Pseudomonadati</taxon>
        <taxon>Pseudomonadota</taxon>
        <taxon>Gammaproteobacteria</taxon>
        <taxon>Enterobacterales</taxon>
        <taxon>Enterobacteriaceae</taxon>
        <taxon>Escherichia</taxon>
    </lineage>
</organism>
<gene>
    <name evidence="1" type="ordered locus">ECP_4569</name>
</gene>
<dbReference type="AlphaFoldDB" id="A0A454AB11"/>
<accession>A0A454AB11</accession>
<sequence>MSSRQILEHYNALTYPLHQSILLQIMTSNLLSVCTGKSIYEDISGSSWNIIHFNIPLPISRARLSIFSYCVRIKPWMSMDYM</sequence>
<evidence type="ECO:0000313" key="1">
    <source>
        <dbReference type="EMBL" id="ABG72505.1"/>
    </source>
</evidence>
<dbReference type="Proteomes" id="UP000009182">
    <property type="component" value="Chromosome"/>
</dbReference>
<dbReference type="EMBL" id="CP000247">
    <property type="protein sequence ID" value="ABG72505.1"/>
    <property type="molecule type" value="Genomic_DNA"/>
</dbReference>
<protein>
    <submittedName>
        <fullName evidence="1">Uncharacterized protein</fullName>
    </submittedName>
</protein>
<name>A0A454AB11_ECOL5</name>
<evidence type="ECO:0000313" key="2">
    <source>
        <dbReference type="Proteomes" id="UP000009182"/>
    </source>
</evidence>
<reference evidence="1 2" key="1">
    <citation type="journal article" date="2006" name="Mol. Microbiol.">
        <title>Role of pathogenicity island-associated integrases in the genome plasticity of uropathogenic Escherichia coli strain 536.</title>
        <authorList>
            <person name="Hochhut B."/>
            <person name="Wilde C."/>
            <person name="Balling G."/>
            <person name="Middendorf B."/>
            <person name="Dobrindt U."/>
            <person name="Brzuszkiewicz E."/>
            <person name="Gottschalk G."/>
            <person name="Carniel E."/>
            <person name="Hacker J."/>
        </authorList>
    </citation>
    <scope>NUCLEOTIDE SEQUENCE [LARGE SCALE GENOMIC DNA]</scope>
    <source>
        <strain evidence="2">536 / UPEC</strain>
    </source>
</reference>